<organism evidence="2">
    <name type="scientific">Octopus bimaculoides</name>
    <name type="common">California two-spotted octopus</name>
    <dbReference type="NCBI Taxonomy" id="37653"/>
    <lineage>
        <taxon>Eukaryota</taxon>
        <taxon>Metazoa</taxon>
        <taxon>Spiralia</taxon>
        <taxon>Lophotrochozoa</taxon>
        <taxon>Mollusca</taxon>
        <taxon>Cephalopoda</taxon>
        <taxon>Coleoidea</taxon>
        <taxon>Octopodiformes</taxon>
        <taxon>Octopoda</taxon>
        <taxon>Incirrata</taxon>
        <taxon>Octopodidae</taxon>
        <taxon>Octopus</taxon>
    </lineage>
</organism>
<evidence type="ECO:0000256" key="1">
    <source>
        <dbReference type="SAM" id="Phobius"/>
    </source>
</evidence>
<feature type="transmembrane region" description="Helical" evidence="1">
    <location>
        <begin position="36"/>
        <end position="59"/>
    </location>
</feature>
<dbReference type="EMBL" id="KQ427949">
    <property type="protein sequence ID" value="KOF66567.1"/>
    <property type="molecule type" value="Genomic_DNA"/>
</dbReference>
<feature type="transmembrane region" description="Helical" evidence="1">
    <location>
        <begin position="65"/>
        <end position="85"/>
    </location>
</feature>
<keyword evidence="1" id="KW-0472">Membrane</keyword>
<keyword evidence="1" id="KW-1133">Transmembrane helix</keyword>
<dbReference type="AlphaFoldDB" id="A0A0L8FPG2"/>
<name>A0A0L8FPG2_OCTBM</name>
<proteinExistence type="predicted"/>
<gene>
    <name evidence="2" type="ORF">OCBIM_22011919mg</name>
</gene>
<reference evidence="2" key="1">
    <citation type="submission" date="2015-07" db="EMBL/GenBank/DDBJ databases">
        <title>MeaNS - Measles Nucleotide Surveillance Program.</title>
        <authorList>
            <person name="Tran T."/>
            <person name="Druce J."/>
        </authorList>
    </citation>
    <scope>NUCLEOTIDE SEQUENCE</scope>
    <source>
        <strain evidence="2">UCB-OBI-ISO-001</strain>
        <tissue evidence="2">Gonad</tissue>
    </source>
</reference>
<feature type="transmembrane region" description="Helical" evidence="1">
    <location>
        <begin position="6"/>
        <end position="27"/>
    </location>
</feature>
<keyword evidence="1" id="KW-0812">Transmembrane</keyword>
<evidence type="ECO:0000313" key="2">
    <source>
        <dbReference type="EMBL" id="KOF66567.1"/>
    </source>
</evidence>
<protein>
    <submittedName>
        <fullName evidence="2">Uncharacterized protein</fullName>
    </submittedName>
</protein>
<accession>A0A0L8FPG2</accession>
<sequence>MHSNCIISGFFGTICLLSFLLTVLIYFHPHPPFNCYYFLLLVFRIFACTIFTSIFLILTFAGMEFFFSFFFFFSMRVIVVFTAGCPC</sequence>